<dbReference type="InterPro" id="IPR004841">
    <property type="entry name" value="AA-permease/SLC12A_dom"/>
</dbReference>
<feature type="compositionally biased region" description="Basic and acidic residues" evidence="7">
    <location>
        <begin position="447"/>
        <end position="461"/>
    </location>
</feature>
<feature type="domain" description="Amino acid permease/ SLC12A" evidence="9">
    <location>
        <begin position="12"/>
        <end position="409"/>
    </location>
</feature>
<evidence type="ECO:0000259" key="9">
    <source>
        <dbReference type="Pfam" id="PF00324"/>
    </source>
</evidence>
<feature type="transmembrane region" description="Helical" evidence="8">
    <location>
        <begin position="283"/>
        <end position="303"/>
    </location>
</feature>
<reference evidence="10 11" key="1">
    <citation type="submission" date="2023-08" db="EMBL/GenBank/DDBJ databases">
        <title>Genome sequence of Thermaerobacter compostii strain Ins1, a spore-forming filamentous bacterium isolated from a deep geothermal reservoir.</title>
        <authorList>
            <person name="Bregnard D."/>
            <person name="Gonzalez D."/>
            <person name="Junier P."/>
        </authorList>
    </citation>
    <scope>NUCLEOTIDE SEQUENCE [LARGE SCALE GENOMIC DNA]</scope>
    <source>
        <strain evidence="10 11">Ins1</strain>
    </source>
</reference>
<feature type="transmembrane region" description="Helical" evidence="8">
    <location>
        <begin position="119"/>
        <end position="137"/>
    </location>
</feature>
<keyword evidence="2" id="KW-0813">Transport</keyword>
<evidence type="ECO:0000256" key="3">
    <source>
        <dbReference type="ARBA" id="ARBA00022692"/>
    </source>
</evidence>
<name>A0ABZ0QNB7_9FIRM</name>
<feature type="transmembrane region" description="Helical" evidence="8">
    <location>
        <begin position="12"/>
        <end position="33"/>
    </location>
</feature>
<keyword evidence="5 8" id="KW-1133">Transmembrane helix</keyword>
<keyword evidence="4" id="KW-0029">Amino-acid transport</keyword>
<feature type="transmembrane region" description="Helical" evidence="8">
    <location>
        <begin position="234"/>
        <end position="252"/>
    </location>
</feature>
<sequence length="578" mass="58307">MERGQGLTSGQMTMLALGSAIGGAFFLGSAVAIRSAGPAVLLGFAVGGLVVYVVLMALADLTLEDPAPGSFRDYAQRAFGPLAGFVVGWVYWAGLALAMSSEATAAAVFLRTWWPDASGPVLATAIVLAVTGLNLLGARQLARLEGVLAGIKLLAVVGFILVAGSLIAGLWPGRAPVGWGALAREPWVAGGGRGLLGAMLVVMFTYAGTEVIGLAAPSARDPRRTVLRAARRTALALAGLYVVAVGSLLPLIPTARLDVSASPLVAALAAHGLGTTSRLVNGVLVTAILSTMLAVMFSLGRVLRSLAEDGMGPTWLVDPGTVPRRGIVFSGAAMLGGVALGYVVPRQVYVFLVSAGGFALLLVYGSIVAAHWRLRADAAPGARLVPAFPWSNALVLLLVLAVLAGMPLVPGQGMGLAAGLALTALAAGVYGLRRRGGRRPAGRGTRRGADAASRRPADDRAPAAAGTPAATPAPAGVRLPKADPAPAPAWDLGQELAPPTRQPTAPAPAPAQPARQPARPAGSGARPTPAAPAPSRGAGAAGGGGGGPARGERGATGGEGQPHRPRRTAPRPPHRRTR</sequence>
<protein>
    <submittedName>
        <fullName evidence="10">Amino acid permease</fullName>
    </submittedName>
</protein>
<evidence type="ECO:0000313" key="11">
    <source>
        <dbReference type="Proteomes" id="UP001304683"/>
    </source>
</evidence>
<feature type="compositionally biased region" description="Basic residues" evidence="7">
    <location>
        <begin position="563"/>
        <end position="578"/>
    </location>
</feature>
<keyword evidence="3 8" id="KW-0812">Transmembrane</keyword>
<feature type="transmembrane region" description="Helical" evidence="8">
    <location>
        <begin position="349"/>
        <end position="372"/>
    </location>
</feature>
<feature type="compositionally biased region" description="Gly residues" evidence="7">
    <location>
        <begin position="539"/>
        <end position="560"/>
    </location>
</feature>
<keyword evidence="11" id="KW-1185">Reference proteome</keyword>
<feature type="transmembrane region" description="Helical" evidence="8">
    <location>
        <begin position="39"/>
        <end position="58"/>
    </location>
</feature>
<feature type="transmembrane region" description="Helical" evidence="8">
    <location>
        <begin position="324"/>
        <end position="343"/>
    </location>
</feature>
<evidence type="ECO:0000256" key="2">
    <source>
        <dbReference type="ARBA" id="ARBA00022448"/>
    </source>
</evidence>
<accession>A0ABZ0QNB7</accession>
<evidence type="ECO:0000256" key="7">
    <source>
        <dbReference type="SAM" id="MobiDB-lite"/>
    </source>
</evidence>
<evidence type="ECO:0000256" key="4">
    <source>
        <dbReference type="ARBA" id="ARBA00022970"/>
    </source>
</evidence>
<dbReference type="PANTHER" id="PTHR43495:SF5">
    <property type="entry name" value="GAMMA-AMINOBUTYRIC ACID PERMEASE"/>
    <property type="match status" value="1"/>
</dbReference>
<evidence type="ECO:0000256" key="6">
    <source>
        <dbReference type="ARBA" id="ARBA00023136"/>
    </source>
</evidence>
<dbReference type="RefSeq" id="WP_243123662.1">
    <property type="nucleotide sequence ID" value="NZ_CP132508.1"/>
</dbReference>
<keyword evidence="6 8" id="KW-0472">Membrane</keyword>
<evidence type="ECO:0000256" key="1">
    <source>
        <dbReference type="ARBA" id="ARBA00004141"/>
    </source>
</evidence>
<feature type="compositionally biased region" description="Low complexity" evidence="7">
    <location>
        <begin position="512"/>
        <end position="538"/>
    </location>
</feature>
<dbReference type="Proteomes" id="UP001304683">
    <property type="component" value="Chromosome"/>
</dbReference>
<dbReference type="EMBL" id="CP132508">
    <property type="protein sequence ID" value="WPD18975.1"/>
    <property type="molecule type" value="Genomic_DNA"/>
</dbReference>
<evidence type="ECO:0000256" key="5">
    <source>
        <dbReference type="ARBA" id="ARBA00022989"/>
    </source>
</evidence>
<dbReference type="PANTHER" id="PTHR43495">
    <property type="entry name" value="GABA PERMEASE"/>
    <property type="match status" value="1"/>
</dbReference>
<feature type="transmembrane region" description="Helical" evidence="8">
    <location>
        <begin position="149"/>
        <end position="171"/>
    </location>
</feature>
<gene>
    <name evidence="10" type="ORF">Q5761_11550</name>
</gene>
<feature type="compositionally biased region" description="Low complexity" evidence="7">
    <location>
        <begin position="462"/>
        <end position="476"/>
    </location>
</feature>
<evidence type="ECO:0000256" key="8">
    <source>
        <dbReference type="SAM" id="Phobius"/>
    </source>
</evidence>
<feature type="transmembrane region" description="Helical" evidence="8">
    <location>
        <begin position="191"/>
        <end position="213"/>
    </location>
</feature>
<feature type="region of interest" description="Disordered" evidence="7">
    <location>
        <begin position="435"/>
        <end position="578"/>
    </location>
</feature>
<feature type="transmembrane region" description="Helical" evidence="8">
    <location>
        <begin position="414"/>
        <end position="432"/>
    </location>
</feature>
<feature type="compositionally biased region" description="Basic residues" evidence="7">
    <location>
        <begin position="435"/>
        <end position="446"/>
    </location>
</feature>
<feature type="transmembrane region" description="Helical" evidence="8">
    <location>
        <begin position="79"/>
        <end position="99"/>
    </location>
</feature>
<feature type="transmembrane region" description="Helical" evidence="8">
    <location>
        <begin position="384"/>
        <end position="408"/>
    </location>
</feature>
<evidence type="ECO:0000313" key="10">
    <source>
        <dbReference type="EMBL" id="WPD18975.1"/>
    </source>
</evidence>
<comment type="subcellular location">
    <subcellularLocation>
        <location evidence="1">Membrane</location>
        <topology evidence="1">Multi-pass membrane protein</topology>
    </subcellularLocation>
</comment>
<dbReference type="Pfam" id="PF00324">
    <property type="entry name" value="AA_permease"/>
    <property type="match status" value="1"/>
</dbReference>
<proteinExistence type="predicted"/>
<dbReference type="Gene3D" id="1.20.1740.10">
    <property type="entry name" value="Amino acid/polyamine transporter I"/>
    <property type="match status" value="1"/>
</dbReference>
<organism evidence="10 11">
    <name type="scientific">Thermaerobacter composti</name>
    <dbReference type="NCBI Taxonomy" id="554949"/>
    <lineage>
        <taxon>Bacteria</taxon>
        <taxon>Bacillati</taxon>
        <taxon>Bacillota</taxon>
        <taxon>Clostridia</taxon>
        <taxon>Eubacteriales</taxon>
        <taxon>Clostridiales Family XVII. Incertae Sedis</taxon>
        <taxon>Thermaerobacter</taxon>
    </lineage>
</organism>